<keyword evidence="1" id="KW-0472">Membrane</keyword>
<evidence type="ECO:0000313" key="3">
    <source>
        <dbReference type="EMBL" id="KAK5980887.1"/>
    </source>
</evidence>
<feature type="signal peptide" evidence="2">
    <location>
        <begin position="1"/>
        <end position="24"/>
    </location>
</feature>
<comment type="caution">
    <text evidence="3">The sequence shown here is derived from an EMBL/GenBank/DDBJ whole genome shotgun (WGS) entry which is preliminary data.</text>
</comment>
<gene>
    <name evidence="3" type="ORF">GCK32_015069</name>
</gene>
<dbReference type="AlphaFoldDB" id="A0AAN8FLD1"/>
<evidence type="ECO:0000256" key="2">
    <source>
        <dbReference type="SAM" id="SignalP"/>
    </source>
</evidence>
<protein>
    <submittedName>
        <fullName evidence="3">Uncharacterized protein</fullName>
    </submittedName>
</protein>
<keyword evidence="1" id="KW-0812">Transmembrane</keyword>
<reference evidence="3 4" key="1">
    <citation type="submission" date="2019-10" db="EMBL/GenBank/DDBJ databases">
        <title>Assembly and Annotation for the nematode Trichostrongylus colubriformis.</title>
        <authorList>
            <person name="Martin J."/>
        </authorList>
    </citation>
    <scope>NUCLEOTIDE SEQUENCE [LARGE SCALE GENOMIC DNA]</scope>
    <source>
        <strain evidence="3">G859</strain>
        <tissue evidence="3">Whole worm</tissue>
    </source>
</reference>
<keyword evidence="4" id="KW-1185">Reference proteome</keyword>
<keyword evidence="2" id="KW-0732">Signal</keyword>
<sequence length="306" mass="35558">MRSEWPPRISKLSILLLNAQISFFTTVTERLCSHLCKIWVPQLDEQLFFYRGYNARKKFLEPSWRFAIGSDGNGRLVWLLLSQVIIPIFGAFPAFLMKTVFSLRWEPLSLAIPTAMDRFPAMRRQCIMWVFQGYSSLAESYCGRARDRIGWRESASDEQGNHLFSPCHDFTLYSYSNFRVTTWHAPARTRFNKTLRGLLTTIRDSSSEIYGPVSNDRVLKMNSIKVLLNDTKISMERRLKHSSYFEWSGTGWIGITRMCKEKPGHGDQATPKTRCVPVDVDKTFEETTTTPNVFFCFCRVRVRGWL</sequence>
<feature type="chain" id="PRO_5042814757" evidence="2">
    <location>
        <begin position="25"/>
        <end position="306"/>
    </location>
</feature>
<accession>A0AAN8FLD1</accession>
<evidence type="ECO:0000313" key="4">
    <source>
        <dbReference type="Proteomes" id="UP001331761"/>
    </source>
</evidence>
<organism evidence="3 4">
    <name type="scientific">Trichostrongylus colubriformis</name>
    <name type="common">Black scour worm</name>
    <dbReference type="NCBI Taxonomy" id="6319"/>
    <lineage>
        <taxon>Eukaryota</taxon>
        <taxon>Metazoa</taxon>
        <taxon>Ecdysozoa</taxon>
        <taxon>Nematoda</taxon>
        <taxon>Chromadorea</taxon>
        <taxon>Rhabditida</taxon>
        <taxon>Rhabditina</taxon>
        <taxon>Rhabditomorpha</taxon>
        <taxon>Strongyloidea</taxon>
        <taxon>Trichostrongylidae</taxon>
        <taxon>Trichostrongylus</taxon>
    </lineage>
</organism>
<proteinExistence type="predicted"/>
<evidence type="ECO:0000256" key="1">
    <source>
        <dbReference type="SAM" id="Phobius"/>
    </source>
</evidence>
<name>A0AAN8FLD1_TRICO</name>
<feature type="transmembrane region" description="Helical" evidence="1">
    <location>
        <begin position="76"/>
        <end position="96"/>
    </location>
</feature>
<dbReference type="Proteomes" id="UP001331761">
    <property type="component" value="Unassembled WGS sequence"/>
</dbReference>
<keyword evidence="1" id="KW-1133">Transmembrane helix</keyword>
<dbReference type="EMBL" id="WIXE01006892">
    <property type="protein sequence ID" value="KAK5980887.1"/>
    <property type="molecule type" value="Genomic_DNA"/>
</dbReference>